<dbReference type="GO" id="GO:0030036">
    <property type="term" value="P:actin cytoskeleton organization"/>
    <property type="evidence" value="ECO:0007669"/>
    <property type="project" value="TreeGrafter"/>
</dbReference>
<dbReference type="InterPro" id="IPR050604">
    <property type="entry name" value="PDZ-LIM_domain"/>
</dbReference>
<dbReference type="Pfam" id="PF00412">
    <property type="entry name" value="LIM"/>
    <property type="match status" value="1"/>
</dbReference>
<dbReference type="GO" id="GO:0005912">
    <property type="term" value="C:adherens junction"/>
    <property type="evidence" value="ECO:0007669"/>
    <property type="project" value="TreeGrafter"/>
</dbReference>
<comment type="subcellular location">
    <subcellularLocation>
        <location evidence="1">Cytoplasm</location>
    </subcellularLocation>
</comment>
<dbReference type="PROSITE" id="PS50023">
    <property type="entry name" value="LIM_DOMAIN_2"/>
    <property type="match status" value="1"/>
</dbReference>
<proteinExistence type="predicted"/>
<gene>
    <name evidence="10" type="primary">ORF48966</name>
</gene>
<evidence type="ECO:0000256" key="1">
    <source>
        <dbReference type="ARBA" id="ARBA00004496"/>
    </source>
</evidence>
<dbReference type="SMART" id="SM00132">
    <property type="entry name" value="LIM"/>
    <property type="match status" value="1"/>
</dbReference>
<dbReference type="Gene3D" id="2.30.42.10">
    <property type="match status" value="1"/>
</dbReference>
<dbReference type="FunFam" id="2.30.42.10:FF:000055">
    <property type="entry name" value="PDZ and LIM domain protein 3"/>
    <property type="match status" value="1"/>
</dbReference>
<evidence type="ECO:0000256" key="7">
    <source>
        <dbReference type="SAM" id="MobiDB-lite"/>
    </source>
</evidence>
<dbReference type="GO" id="GO:0051371">
    <property type="term" value="F:muscle alpha-actinin binding"/>
    <property type="evidence" value="ECO:0007669"/>
    <property type="project" value="TreeGrafter"/>
</dbReference>
<dbReference type="PANTHER" id="PTHR24214">
    <property type="entry name" value="PDZ AND LIM DOMAIN PROTEIN ZASP"/>
    <property type="match status" value="1"/>
</dbReference>
<reference evidence="10" key="1">
    <citation type="submission" date="2014-12" db="EMBL/GenBank/DDBJ databases">
        <title>Insight into the proteome of Arion vulgaris.</title>
        <authorList>
            <person name="Aradska J."/>
            <person name="Bulat T."/>
            <person name="Smidak R."/>
            <person name="Sarate P."/>
            <person name="Gangsoo J."/>
            <person name="Sialana F."/>
            <person name="Bilban M."/>
            <person name="Lubec G."/>
        </authorList>
    </citation>
    <scope>NUCLEOTIDE SEQUENCE</scope>
    <source>
        <tissue evidence="10">Skin</tissue>
    </source>
</reference>
<dbReference type="SMART" id="SM00228">
    <property type="entry name" value="PDZ"/>
    <property type="match status" value="1"/>
</dbReference>
<dbReference type="InterPro" id="IPR001478">
    <property type="entry name" value="PDZ"/>
</dbReference>
<feature type="compositionally biased region" description="Basic and acidic residues" evidence="7">
    <location>
        <begin position="219"/>
        <end position="235"/>
    </location>
</feature>
<keyword evidence="3 6" id="KW-0479">Metal-binding</keyword>
<dbReference type="GO" id="GO:0001725">
    <property type="term" value="C:stress fiber"/>
    <property type="evidence" value="ECO:0007669"/>
    <property type="project" value="TreeGrafter"/>
</dbReference>
<dbReference type="GO" id="GO:0031941">
    <property type="term" value="C:filamentous actin"/>
    <property type="evidence" value="ECO:0007669"/>
    <property type="project" value="TreeGrafter"/>
</dbReference>
<dbReference type="SUPFAM" id="SSF57716">
    <property type="entry name" value="Glucocorticoid receptor-like (DNA-binding domain)"/>
    <property type="match status" value="1"/>
</dbReference>
<dbReference type="GO" id="GO:0046872">
    <property type="term" value="F:metal ion binding"/>
    <property type="evidence" value="ECO:0007669"/>
    <property type="project" value="UniProtKB-KW"/>
</dbReference>
<dbReference type="GO" id="GO:0007507">
    <property type="term" value="P:heart development"/>
    <property type="evidence" value="ECO:0007669"/>
    <property type="project" value="TreeGrafter"/>
</dbReference>
<name>A0A0B6Z7E5_9EUPU</name>
<dbReference type="InterPro" id="IPR001781">
    <property type="entry name" value="Znf_LIM"/>
</dbReference>
<evidence type="ECO:0000259" key="8">
    <source>
        <dbReference type="PROSITE" id="PS50023"/>
    </source>
</evidence>
<evidence type="ECO:0000256" key="3">
    <source>
        <dbReference type="ARBA" id="ARBA00022723"/>
    </source>
</evidence>
<organism evidence="10">
    <name type="scientific">Arion vulgaris</name>
    <dbReference type="NCBI Taxonomy" id="1028688"/>
    <lineage>
        <taxon>Eukaryota</taxon>
        <taxon>Metazoa</taxon>
        <taxon>Spiralia</taxon>
        <taxon>Lophotrochozoa</taxon>
        <taxon>Mollusca</taxon>
        <taxon>Gastropoda</taxon>
        <taxon>Heterobranchia</taxon>
        <taxon>Euthyneura</taxon>
        <taxon>Panpulmonata</taxon>
        <taxon>Eupulmonata</taxon>
        <taxon>Stylommatophora</taxon>
        <taxon>Helicina</taxon>
        <taxon>Arionoidea</taxon>
        <taxon>Arionidae</taxon>
        <taxon>Arion</taxon>
    </lineage>
</organism>
<accession>A0A0B6Z7E5</accession>
<evidence type="ECO:0000256" key="2">
    <source>
        <dbReference type="ARBA" id="ARBA00022490"/>
    </source>
</evidence>
<keyword evidence="5 6" id="KW-0440">LIM domain</keyword>
<dbReference type="PROSITE" id="PS50106">
    <property type="entry name" value="PDZ"/>
    <property type="match status" value="1"/>
</dbReference>
<dbReference type="EMBL" id="HACG01016770">
    <property type="protein sequence ID" value="CEK63635.1"/>
    <property type="molecule type" value="Transcribed_RNA"/>
</dbReference>
<dbReference type="GO" id="GO:0061061">
    <property type="term" value="P:muscle structure development"/>
    <property type="evidence" value="ECO:0007669"/>
    <property type="project" value="TreeGrafter"/>
</dbReference>
<dbReference type="PROSITE" id="PS00478">
    <property type="entry name" value="LIM_DOMAIN_1"/>
    <property type="match status" value="1"/>
</dbReference>
<evidence type="ECO:0000313" key="10">
    <source>
        <dbReference type="EMBL" id="CEK63635.1"/>
    </source>
</evidence>
<protein>
    <recommendedName>
        <fullName evidence="11">PDZ and LIM domain protein Zasp</fullName>
    </recommendedName>
</protein>
<evidence type="ECO:0000259" key="9">
    <source>
        <dbReference type="PROSITE" id="PS50106"/>
    </source>
</evidence>
<dbReference type="Gene3D" id="2.10.110.10">
    <property type="entry name" value="Cysteine Rich Protein"/>
    <property type="match status" value="1"/>
</dbReference>
<dbReference type="InterPro" id="IPR006643">
    <property type="entry name" value="Zasp-like_motif"/>
</dbReference>
<evidence type="ECO:0008006" key="11">
    <source>
        <dbReference type="Google" id="ProtNLM"/>
    </source>
</evidence>
<sequence>MSNVEYKPAEKLEIRLNRQDSSTSWGFRLQGGTDFNTTLSIQSVNPKSVAENCGLKPGDAILIINGATSDALTHDEAKAEIVKSGNEIVMLVERGAVKIWKPKVTPFNELRPQELKIFTSAIDEDIQPIQKTSLAANKSPDEPCRIGSSHNRSPQPFGKPKITFPNSDHSPYNTPIGLYSDNNIANTWNQQTAVINNHLQGLDIKDAPLGSSNEGSGHGVEHEDSVSGRRGERNEVGGFRSVNAPVTKPQSDKPEQSSMTCGGCNMLATGVIVKANGVPYHVDCFKCSSCSVNLKQKGFFVVDDKLYCETDAKLQARPPEQNMDAVAVYR</sequence>
<dbReference type="GO" id="GO:0030018">
    <property type="term" value="C:Z disc"/>
    <property type="evidence" value="ECO:0007669"/>
    <property type="project" value="TreeGrafter"/>
</dbReference>
<dbReference type="GO" id="GO:0003779">
    <property type="term" value="F:actin binding"/>
    <property type="evidence" value="ECO:0007669"/>
    <property type="project" value="TreeGrafter"/>
</dbReference>
<feature type="domain" description="LIM zinc-binding" evidence="8">
    <location>
        <begin position="259"/>
        <end position="318"/>
    </location>
</feature>
<dbReference type="CDD" id="cd23068">
    <property type="entry name" value="PDZ_ZASP52-like"/>
    <property type="match status" value="1"/>
</dbReference>
<dbReference type="PANTHER" id="PTHR24214:SF38">
    <property type="entry name" value="PDZ AND LIM DOMAIN PROTEIN ZASP-RELATED"/>
    <property type="match status" value="1"/>
</dbReference>
<evidence type="ECO:0000256" key="6">
    <source>
        <dbReference type="PROSITE-ProRule" id="PRU00125"/>
    </source>
</evidence>
<dbReference type="Pfam" id="PF00595">
    <property type="entry name" value="PDZ"/>
    <property type="match status" value="1"/>
</dbReference>
<dbReference type="AlphaFoldDB" id="A0A0B6Z7E5"/>
<feature type="region of interest" description="Disordered" evidence="7">
    <location>
        <begin position="133"/>
        <end position="169"/>
    </location>
</feature>
<dbReference type="SMART" id="SM00735">
    <property type="entry name" value="ZM"/>
    <property type="match status" value="1"/>
</dbReference>
<dbReference type="SUPFAM" id="SSF50156">
    <property type="entry name" value="PDZ domain-like"/>
    <property type="match status" value="1"/>
</dbReference>
<feature type="domain" description="PDZ" evidence="9">
    <location>
        <begin position="13"/>
        <end position="96"/>
    </location>
</feature>
<evidence type="ECO:0000256" key="4">
    <source>
        <dbReference type="ARBA" id="ARBA00022833"/>
    </source>
</evidence>
<keyword evidence="4 6" id="KW-0862">Zinc</keyword>
<evidence type="ECO:0000256" key="5">
    <source>
        <dbReference type="ARBA" id="ARBA00023038"/>
    </source>
</evidence>
<dbReference type="InterPro" id="IPR036034">
    <property type="entry name" value="PDZ_sf"/>
</dbReference>
<feature type="region of interest" description="Disordered" evidence="7">
    <location>
        <begin position="206"/>
        <end position="259"/>
    </location>
</feature>
<keyword evidence="2" id="KW-0963">Cytoplasm</keyword>